<keyword evidence="2" id="KW-1185">Reference proteome</keyword>
<sequence>MSYNNFHNPGGFATANQYAPPNGNNYAASSYGESNDSLDFDLNCINPNAEPWEIAQQLSGGDRDIGSNYDMHRAFTQAQNMNVKIDEVSSRSMYEQANTTSRGGGTSLTTKLVAGAAGWAAMSYYQKHQKQQGKQVNHAFLKKMVAAIAMAQAVKMFNKHRSNGSFMGLGGHRDVDSAREAVAAEAAANAMQLVDQQAPADTKFQYNGAPPTGYGQQGGYNAPPPQFNSYNNQPNYGAPNYAQGNYMNAPPAVGYGAPPANFSGPPMSSFPGAPQPGYGAPPVNPSGPPMGGFPGGPQQGYNAPPAYGGNAGPGGFINPNQRKY</sequence>
<gene>
    <name evidence="1" type="ORF">DSO57_1004683</name>
</gene>
<evidence type="ECO:0000313" key="2">
    <source>
        <dbReference type="Proteomes" id="UP001165960"/>
    </source>
</evidence>
<comment type="caution">
    <text evidence="1">The sequence shown here is derived from an EMBL/GenBank/DDBJ whole genome shotgun (WGS) entry which is preliminary data.</text>
</comment>
<reference evidence="1" key="1">
    <citation type="submission" date="2022-04" db="EMBL/GenBank/DDBJ databases">
        <title>Genome of the entomopathogenic fungus Entomophthora muscae.</title>
        <authorList>
            <person name="Elya C."/>
            <person name="Lovett B.R."/>
            <person name="Lee E."/>
            <person name="Macias A.M."/>
            <person name="Hajek A.E."/>
            <person name="De Bivort B.L."/>
            <person name="Kasson M.T."/>
            <person name="De Fine Licht H.H."/>
            <person name="Stajich J.E."/>
        </authorList>
    </citation>
    <scope>NUCLEOTIDE SEQUENCE</scope>
    <source>
        <strain evidence="1">Berkeley</strain>
    </source>
</reference>
<dbReference type="EMBL" id="QTSX02001432">
    <property type="protein sequence ID" value="KAJ9082423.1"/>
    <property type="molecule type" value="Genomic_DNA"/>
</dbReference>
<evidence type="ECO:0000313" key="1">
    <source>
        <dbReference type="EMBL" id="KAJ9082423.1"/>
    </source>
</evidence>
<protein>
    <submittedName>
        <fullName evidence="1">Uncharacterized protein</fullName>
    </submittedName>
</protein>
<name>A0ACC2U6H5_9FUNG</name>
<organism evidence="1 2">
    <name type="scientific">Entomophthora muscae</name>
    <dbReference type="NCBI Taxonomy" id="34485"/>
    <lineage>
        <taxon>Eukaryota</taxon>
        <taxon>Fungi</taxon>
        <taxon>Fungi incertae sedis</taxon>
        <taxon>Zoopagomycota</taxon>
        <taxon>Entomophthoromycotina</taxon>
        <taxon>Entomophthoromycetes</taxon>
        <taxon>Entomophthorales</taxon>
        <taxon>Entomophthoraceae</taxon>
        <taxon>Entomophthora</taxon>
    </lineage>
</organism>
<accession>A0ACC2U6H5</accession>
<proteinExistence type="predicted"/>
<dbReference type="Proteomes" id="UP001165960">
    <property type="component" value="Unassembled WGS sequence"/>
</dbReference>